<evidence type="ECO:0000256" key="1">
    <source>
        <dbReference type="SAM" id="SignalP"/>
    </source>
</evidence>
<dbReference type="PROSITE" id="PS50234">
    <property type="entry name" value="VWFA"/>
    <property type="match status" value="1"/>
</dbReference>
<dbReference type="InterPro" id="IPR002035">
    <property type="entry name" value="VWF_A"/>
</dbReference>
<dbReference type="PIR" id="T23375">
    <property type="entry name" value="T23375"/>
</dbReference>
<dbReference type="WormBase" id="K06G5.1">
    <property type="protein sequence ID" value="CE18851"/>
    <property type="gene ID" value="WBGene00010605"/>
    <property type="gene designation" value="kola-4"/>
</dbReference>
<dbReference type="RefSeq" id="NP_001024765.1">
    <property type="nucleotide sequence ID" value="NM_001029594.5"/>
</dbReference>
<dbReference type="OMA" id="AQGEIWK"/>
<feature type="domain" description="VWFA" evidence="2">
    <location>
        <begin position="181"/>
        <end position="384"/>
    </location>
</feature>
<dbReference type="PANTHER" id="PTHR21690:SF2">
    <property type="entry name" value="CUB DOMAIN-CONTAINING PROTEIN-RELATED"/>
    <property type="match status" value="1"/>
</dbReference>
<dbReference type="SMR" id="Q9XUT9"/>
<dbReference type="PANTHER" id="PTHR21690">
    <property type="entry name" value="CUB DOMAIN-CONTAINING PROTEIN-RELATED"/>
    <property type="match status" value="1"/>
</dbReference>
<dbReference type="EMBL" id="BX284606">
    <property type="protein sequence ID" value="CAB04581.1"/>
    <property type="molecule type" value="Genomic_DNA"/>
</dbReference>
<evidence type="ECO:0007829" key="6">
    <source>
        <dbReference type="PeptideAtlas" id="Q9XUT9"/>
    </source>
</evidence>
<dbReference type="KEGG" id="cel:CELE_K06G5.1"/>
<protein>
    <submittedName>
        <fullName evidence="3">VWFA domain-containing protein</fullName>
    </submittedName>
</protein>
<dbReference type="InParanoid" id="Q9XUT9"/>
<feature type="signal peptide" evidence="1">
    <location>
        <begin position="1"/>
        <end position="17"/>
    </location>
</feature>
<dbReference type="HOGENOM" id="CLU_520963_0_0_1"/>
<dbReference type="eggNOG" id="ENOG502TH7Z">
    <property type="taxonomic scope" value="Eukaryota"/>
</dbReference>
<evidence type="ECO:0000313" key="3">
    <source>
        <dbReference type="EMBL" id="CAB04581.1"/>
    </source>
</evidence>
<dbReference type="AlphaFoldDB" id="Q9XUT9"/>
<dbReference type="PaxDb" id="6239-K06G5.1a.3"/>
<dbReference type="PeptideAtlas" id="Q9XUT9"/>
<dbReference type="GeneID" id="181531"/>
<dbReference type="Proteomes" id="UP000001940">
    <property type="component" value="Chromosome X"/>
</dbReference>
<dbReference type="UCSC" id="K06G5.1a.1">
    <property type="organism name" value="c. elegans"/>
</dbReference>
<dbReference type="OrthoDB" id="5867014at2759"/>
<proteinExistence type="evidence at protein level"/>
<gene>
    <name evidence="3 5" type="primary">kola-4</name>
    <name evidence="3" type="ORF">CELE_K06G5.1</name>
    <name evidence="5" type="ORF">K06G5.1</name>
</gene>
<dbReference type="AGR" id="WB:WBGene00010605"/>
<reference evidence="3 4" key="1">
    <citation type="journal article" date="1998" name="Science">
        <title>Genome sequence of the nematode C. elegans: a platform for investigating biology.</title>
        <authorList>
            <consortium name="The C. elegans sequencing consortium"/>
            <person name="Sulson J.E."/>
            <person name="Waterston R."/>
        </authorList>
    </citation>
    <scope>NUCLEOTIDE SEQUENCE [LARGE SCALE GENOMIC DNA]</scope>
    <source>
        <strain evidence="3 4">Bristol N2</strain>
    </source>
</reference>
<evidence type="ECO:0000313" key="5">
    <source>
        <dbReference type="WormBase" id="K06G5.1"/>
    </source>
</evidence>
<keyword evidence="1" id="KW-0732">Signal</keyword>
<name>Q9XUT9_CAEEL</name>
<keyword evidence="6" id="KW-1267">Proteomics identification</keyword>
<organism evidence="3 4">
    <name type="scientific">Caenorhabditis elegans</name>
    <dbReference type="NCBI Taxonomy" id="6239"/>
    <lineage>
        <taxon>Eukaryota</taxon>
        <taxon>Metazoa</taxon>
        <taxon>Ecdysozoa</taxon>
        <taxon>Nematoda</taxon>
        <taxon>Chromadorea</taxon>
        <taxon>Rhabditida</taxon>
        <taxon>Rhabditina</taxon>
        <taxon>Rhabditomorpha</taxon>
        <taxon>Rhabditoidea</taxon>
        <taxon>Rhabditidae</taxon>
        <taxon>Peloderinae</taxon>
        <taxon>Caenorhabditis</taxon>
    </lineage>
</organism>
<feature type="chain" id="PRO_5004336950" evidence="1">
    <location>
        <begin position="18"/>
        <end position="507"/>
    </location>
</feature>
<dbReference type="FunCoup" id="Q9XUT9">
    <property type="interactions" value="120"/>
</dbReference>
<dbReference type="CTD" id="181531"/>
<evidence type="ECO:0000313" key="4">
    <source>
        <dbReference type="Proteomes" id="UP000001940"/>
    </source>
</evidence>
<sequence length="507" mass="54746">MLTFLILSWLAFSGTDAGTDADCSCYNKRDSNVTGTKIGLSNGYKPDNFETCYPDAGCGFIADSGGATGWSTITVTFSTPTDTTGKFTLYNGKVADNSTKITTFTVADSGTTKSYTSSTQYIYVEYTQDNATSPNAYYGSIGAGGLLPPSTITPPSTTAAPTTTPYTNPNFGRDPQLISHDILIMVNQRTTQGSDGLAALNSLAKSFVNLLSVTDDITSLYKTRLGLATVTPYSPFYAAQGEIWKMSAADVNGSLPNSGVSIDVDITTALSNAVNTFFNVSITGVSNPAPTRKNVQRSILLFTAWWSESQTPSEDLQKKFAAKGVNLAIIGYNTSPGSLNSNDWYNYVSLSTDADVAPFVNRFYLNSGLNNNLTNNWCKIIADANANNSISEPSDFFGPPKNGASWGTDNGQKSRYCNFQDSTYTYQRKEQDKLVTLTVFYELEVEKDFLKFFADGVEIESFTGVDVNNASFDVDANIITARFTSDAAGIQRGFSVTFEETKSKPTS</sequence>
<evidence type="ECO:0000259" key="2">
    <source>
        <dbReference type="PROSITE" id="PS50234"/>
    </source>
</evidence>
<dbReference type="STRING" id="6239.K06G5.1a.4"/>
<keyword evidence="4" id="KW-1185">Reference proteome</keyword>
<dbReference type="Bgee" id="WBGene00010605">
    <property type="expression patterns" value="Expressed in larva and 3 other cell types or tissues"/>
</dbReference>
<accession>Q9XUT9</accession>